<dbReference type="InterPro" id="IPR001557">
    <property type="entry name" value="L-lactate/malate_DH"/>
</dbReference>
<evidence type="ECO:0000256" key="3">
    <source>
        <dbReference type="ARBA" id="ARBA00023027"/>
    </source>
</evidence>
<name>A0A2L0ELC2_SORCE</name>
<evidence type="ECO:0000256" key="2">
    <source>
        <dbReference type="ARBA" id="ARBA00023002"/>
    </source>
</evidence>
<reference evidence="10 11" key="1">
    <citation type="submission" date="2015-09" db="EMBL/GenBank/DDBJ databases">
        <title>Sorangium comparison.</title>
        <authorList>
            <person name="Zaburannyi N."/>
            <person name="Bunk B."/>
            <person name="Overmann J."/>
            <person name="Mueller R."/>
        </authorList>
    </citation>
    <scope>NUCLEOTIDE SEQUENCE [LARGE SCALE GENOMIC DNA]</scope>
    <source>
        <strain evidence="10 11">So ce26</strain>
    </source>
</reference>
<dbReference type="Pfam" id="PF02866">
    <property type="entry name" value="Ldh_1_C"/>
    <property type="match status" value="1"/>
</dbReference>
<dbReference type="NCBIfam" id="NF004863">
    <property type="entry name" value="PRK06223.1"/>
    <property type="match status" value="1"/>
</dbReference>
<dbReference type="CDD" id="cd01339">
    <property type="entry name" value="LDH-like_MDH"/>
    <property type="match status" value="1"/>
</dbReference>
<dbReference type="PIRSF" id="PIRSF000102">
    <property type="entry name" value="Lac_mal_DH"/>
    <property type="match status" value="1"/>
</dbReference>
<feature type="binding site" evidence="4 6">
    <location>
        <position position="119"/>
    </location>
    <ligand>
        <name>substrate</name>
    </ligand>
</feature>
<dbReference type="HAMAP" id="MF_00487">
    <property type="entry name" value="Malate_dehydrog_3"/>
    <property type="match status" value="1"/>
</dbReference>
<comment type="similarity">
    <text evidence="4">Belongs to the LDH/MDH superfamily. MDH type 3 family.</text>
</comment>
<feature type="binding site" evidence="4 7">
    <location>
        <position position="62"/>
    </location>
    <ligand>
        <name>NAD(+)</name>
        <dbReference type="ChEBI" id="CHEBI:57540"/>
    </ligand>
</feature>
<evidence type="ECO:0000259" key="8">
    <source>
        <dbReference type="Pfam" id="PF00056"/>
    </source>
</evidence>
<dbReference type="InterPro" id="IPR022383">
    <property type="entry name" value="Lactate/malate_DH_C"/>
</dbReference>
<dbReference type="GO" id="GO:0030060">
    <property type="term" value="F:L-malate dehydrogenase (NAD+) activity"/>
    <property type="evidence" value="ECO:0007669"/>
    <property type="project" value="UniProtKB-UniRule"/>
</dbReference>
<sequence>MAPGEFLPHALAGAPLVSGRGGGKGPPMANRKKIALIGAGNIGGELAALVARKELGDVVLFDIPQKTDFAKGKALDLEQNGAVLGYDASIKGTSSWADCAGADVLIVTAGIPRKPGQSRDDLVATNLPIIRSVADGAKEHCPDALVIVISNPIDAMVYEFKRRTGFPRERVLGMAGVLDSARFQLFLAREANVSVKDVRAMVLGGHGDDMVPVLSACTINGVRATELISKDKLEAIVARTRKGGGEIVGLMGTSAYYAPASSAVAMAESFLLDQKRLLPAAVYLDGEYGYKDLYMGVPVVIGGKGVEKIVELPLTAEEKEMLAKSAKSVQGITDVVKAAS</sequence>
<feature type="domain" description="Lactate/malate dehydrogenase C-terminal" evidence="9">
    <location>
        <begin position="178"/>
        <end position="330"/>
    </location>
</feature>
<dbReference type="FunFam" id="3.90.110.10:FF:000004">
    <property type="entry name" value="Malate dehydrogenase"/>
    <property type="match status" value="1"/>
</dbReference>
<dbReference type="SUPFAM" id="SSF51735">
    <property type="entry name" value="NAD(P)-binding Rossmann-fold domains"/>
    <property type="match status" value="1"/>
</dbReference>
<feature type="binding site" evidence="4 7">
    <location>
        <begin position="149"/>
        <end position="151"/>
    </location>
    <ligand>
        <name>NAD(+)</name>
        <dbReference type="ChEBI" id="CHEBI:57540"/>
    </ligand>
</feature>
<dbReference type="GO" id="GO:0006099">
    <property type="term" value="P:tricarboxylic acid cycle"/>
    <property type="evidence" value="ECO:0007669"/>
    <property type="project" value="UniProtKB-UniRule"/>
</dbReference>
<dbReference type="Proteomes" id="UP000238348">
    <property type="component" value="Chromosome"/>
</dbReference>
<dbReference type="InterPro" id="IPR036291">
    <property type="entry name" value="NAD(P)-bd_dom_sf"/>
</dbReference>
<dbReference type="EC" id="1.1.1.37" evidence="4"/>
<evidence type="ECO:0000256" key="5">
    <source>
        <dbReference type="PIRSR" id="PIRSR000102-1"/>
    </source>
</evidence>
<dbReference type="GO" id="GO:0004459">
    <property type="term" value="F:L-lactate dehydrogenase (NAD+) activity"/>
    <property type="evidence" value="ECO:0007669"/>
    <property type="project" value="TreeGrafter"/>
</dbReference>
<keyword evidence="3 4" id="KW-0520">NAD</keyword>
<feature type="domain" description="Lactate/malate dehydrogenase N-terminal" evidence="8">
    <location>
        <begin position="33"/>
        <end position="173"/>
    </location>
</feature>
<evidence type="ECO:0000313" key="11">
    <source>
        <dbReference type="Proteomes" id="UP000238348"/>
    </source>
</evidence>
<keyword evidence="1 4" id="KW-0816">Tricarboxylic acid cycle</keyword>
<evidence type="ECO:0000256" key="7">
    <source>
        <dbReference type="PIRSR" id="PIRSR000102-3"/>
    </source>
</evidence>
<evidence type="ECO:0000256" key="6">
    <source>
        <dbReference type="PIRSR" id="PIRSR000102-2"/>
    </source>
</evidence>
<dbReference type="InterPro" id="IPR001236">
    <property type="entry name" value="Lactate/malate_DH_N"/>
</dbReference>
<feature type="binding site" evidence="4 6">
    <location>
        <position position="182"/>
    </location>
    <ligand>
        <name>substrate</name>
    </ligand>
</feature>
<dbReference type="InterPro" id="IPR011275">
    <property type="entry name" value="Malate_DH_type3"/>
</dbReference>
<keyword evidence="2 4" id="KW-0560">Oxidoreductase</keyword>
<dbReference type="AlphaFoldDB" id="A0A2L0ELC2"/>
<comment type="function">
    <text evidence="4">Catalyzes the reversible oxidation of malate to oxaloacetate.</text>
</comment>
<gene>
    <name evidence="10" type="primary">mdH</name>
    <name evidence="4" type="synonym">mdh</name>
    <name evidence="10" type="ORF">SOCE26_015000</name>
</gene>
<dbReference type="Pfam" id="PF00056">
    <property type="entry name" value="Ldh_1_N"/>
    <property type="match status" value="1"/>
</dbReference>
<evidence type="ECO:0000256" key="1">
    <source>
        <dbReference type="ARBA" id="ARBA00022532"/>
    </source>
</evidence>
<proteinExistence type="inferred from homology"/>
<feature type="binding site" evidence="4 7">
    <location>
        <begin position="38"/>
        <end position="43"/>
    </location>
    <ligand>
        <name>NAD(+)</name>
        <dbReference type="ChEBI" id="CHEBI:57540"/>
    </ligand>
</feature>
<dbReference type="SUPFAM" id="SSF56327">
    <property type="entry name" value="LDH C-terminal domain-like"/>
    <property type="match status" value="1"/>
</dbReference>
<dbReference type="Gene3D" id="3.90.110.10">
    <property type="entry name" value="Lactate dehydrogenase/glycoside hydrolase, family 4, C-terminal"/>
    <property type="match status" value="1"/>
</dbReference>
<dbReference type="PANTHER" id="PTHR43128">
    <property type="entry name" value="L-2-HYDROXYCARBOXYLATE DEHYDROGENASE (NAD(P)(+))"/>
    <property type="match status" value="1"/>
</dbReference>
<feature type="binding site" evidence="4 6">
    <location>
        <position position="113"/>
    </location>
    <ligand>
        <name>substrate</name>
    </ligand>
</feature>
<dbReference type="PANTHER" id="PTHR43128:SF16">
    <property type="entry name" value="L-LACTATE DEHYDROGENASE"/>
    <property type="match status" value="1"/>
</dbReference>
<dbReference type="EMBL" id="CP012673">
    <property type="protein sequence ID" value="AUX40103.1"/>
    <property type="molecule type" value="Genomic_DNA"/>
</dbReference>
<comment type="catalytic activity">
    <reaction evidence="4">
        <text>(S)-malate + NAD(+) = oxaloacetate + NADH + H(+)</text>
        <dbReference type="Rhea" id="RHEA:21432"/>
        <dbReference type="ChEBI" id="CHEBI:15378"/>
        <dbReference type="ChEBI" id="CHEBI:15589"/>
        <dbReference type="ChEBI" id="CHEBI:16452"/>
        <dbReference type="ChEBI" id="CHEBI:57540"/>
        <dbReference type="ChEBI" id="CHEBI:57945"/>
        <dbReference type="EC" id="1.1.1.37"/>
    </reaction>
</comment>
<dbReference type="PRINTS" id="PR00086">
    <property type="entry name" value="LLDHDRGNASE"/>
</dbReference>
<dbReference type="NCBIfam" id="TIGR01763">
    <property type="entry name" value="MalateDH_bact"/>
    <property type="match status" value="1"/>
</dbReference>
<evidence type="ECO:0000256" key="4">
    <source>
        <dbReference type="HAMAP-Rule" id="MF_00487"/>
    </source>
</evidence>
<evidence type="ECO:0000259" key="9">
    <source>
        <dbReference type="Pfam" id="PF02866"/>
    </source>
</evidence>
<dbReference type="GO" id="GO:0006089">
    <property type="term" value="P:lactate metabolic process"/>
    <property type="evidence" value="ECO:0007669"/>
    <property type="project" value="TreeGrafter"/>
</dbReference>
<protein>
    <recommendedName>
        <fullName evidence="4">Malate dehydrogenase</fullName>
        <ecNumber evidence="4">1.1.1.37</ecNumber>
    </recommendedName>
</protein>
<feature type="binding site" evidence="4 6">
    <location>
        <position position="151"/>
    </location>
    <ligand>
        <name>substrate</name>
    </ligand>
</feature>
<organism evidence="10 11">
    <name type="scientific">Sorangium cellulosum</name>
    <name type="common">Polyangium cellulosum</name>
    <dbReference type="NCBI Taxonomy" id="56"/>
    <lineage>
        <taxon>Bacteria</taxon>
        <taxon>Pseudomonadati</taxon>
        <taxon>Myxococcota</taxon>
        <taxon>Polyangia</taxon>
        <taxon>Polyangiales</taxon>
        <taxon>Polyangiaceae</taxon>
        <taxon>Sorangium</taxon>
    </lineage>
</organism>
<evidence type="ECO:0000313" key="10">
    <source>
        <dbReference type="EMBL" id="AUX40103.1"/>
    </source>
</evidence>
<dbReference type="InterPro" id="IPR015955">
    <property type="entry name" value="Lactate_DH/Glyco_Ohase_4_C"/>
</dbReference>
<accession>A0A2L0ELC2</accession>
<dbReference type="Gene3D" id="3.40.50.720">
    <property type="entry name" value="NAD(P)-binding Rossmann-like Domain"/>
    <property type="match status" value="1"/>
</dbReference>
<dbReference type="FunFam" id="3.40.50.720:FF:000018">
    <property type="entry name" value="Malate dehydrogenase"/>
    <property type="match status" value="1"/>
</dbReference>
<feature type="active site" description="Proton acceptor" evidence="4 5">
    <location>
        <position position="206"/>
    </location>
</feature>
<feature type="binding site" evidence="4 7">
    <location>
        <position position="126"/>
    </location>
    <ligand>
        <name>NAD(+)</name>
        <dbReference type="ChEBI" id="CHEBI:57540"/>
    </ligand>
</feature>